<feature type="transmembrane region" description="Helical" evidence="2">
    <location>
        <begin position="94"/>
        <end position="115"/>
    </location>
</feature>
<dbReference type="RefSeq" id="WP_043177081.1">
    <property type="nucleotide sequence ID" value="NZ_CP009922.3"/>
</dbReference>
<dbReference type="HOGENOM" id="CLU_1767066_0_0_11"/>
<keyword evidence="2" id="KW-0812">Transmembrane</keyword>
<feature type="region of interest" description="Disordered" evidence="1">
    <location>
        <begin position="1"/>
        <end position="20"/>
    </location>
</feature>
<feature type="transmembrane region" description="Helical" evidence="2">
    <location>
        <begin position="66"/>
        <end position="87"/>
    </location>
</feature>
<evidence type="ECO:0000313" key="3">
    <source>
        <dbReference type="EMBL" id="AKG44635.1"/>
    </source>
</evidence>
<dbReference type="InterPro" id="IPR045713">
    <property type="entry name" value="DUF6069"/>
</dbReference>
<organism evidence="3 4">
    <name type="scientific">Streptomyces xiamenensis</name>
    <dbReference type="NCBI Taxonomy" id="408015"/>
    <lineage>
        <taxon>Bacteria</taxon>
        <taxon>Bacillati</taxon>
        <taxon>Actinomycetota</taxon>
        <taxon>Actinomycetes</taxon>
        <taxon>Kitasatosporales</taxon>
        <taxon>Streptomycetaceae</taxon>
        <taxon>Streptomyces</taxon>
    </lineage>
</organism>
<reference evidence="3" key="1">
    <citation type="submission" date="2019-08" db="EMBL/GenBank/DDBJ databases">
        <title>Complete genome sequence of a mangrove-derived Streptomyces xiamenensis.</title>
        <authorList>
            <person name="Xu J."/>
        </authorList>
    </citation>
    <scope>NUCLEOTIDE SEQUENCE</scope>
    <source>
        <strain evidence="3">318</strain>
    </source>
</reference>
<sequence>MTTDAHPTPASAPAPAAARTGPWKPRALAVAAAGLSTALIWIIANAGGAALAVMPSNGGDPLTITWPRSIALGALGAALGWGLLVLLERRTPRALRIWTIVALSVLAASFLPLVFLDASGGTKATLALMHTAVAAIAIPLFHRGTRD</sequence>
<name>A0A0F7FWE5_9ACTN</name>
<evidence type="ECO:0000256" key="1">
    <source>
        <dbReference type="SAM" id="MobiDB-lite"/>
    </source>
</evidence>
<dbReference type="AlphaFoldDB" id="A0A0F7FWE5"/>
<dbReference type="Pfam" id="PF19545">
    <property type="entry name" value="DUF6069"/>
    <property type="match status" value="1"/>
</dbReference>
<proteinExistence type="predicted"/>
<dbReference type="EMBL" id="CP009922">
    <property type="protein sequence ID" value="AKG44635.1"/>
    <property type="molecule type" value="Genomic_DNA"/>
</dbReference>
<protein>
    <submittedName>
        <fullName evidence="3">Transcriptional regulator</fullName>
    </submittedName>
</protein>
<gene>
    <name evidence="3" type="ORF">SXIM_32510</name>
</gene>
<evidence type="ECO:0000313" key="4">
    <source>
        <dbReference type="Proteomes" id="UP000034034"/>
    </source>
</evidence>
<feature type="transmembrane region" description="Helical" evidence="2">
    <location>
        <begin position="121"/>
        <end position="141"/>
    </location>
</feature>
<keyword evidence="2" id="KW-0472">Membrane</keyword>
<accession>A0A0F7FWE5</accession>
<feature type="transmembrane region" description="Helical" evidence="2">
    <location>
        <begin position="28"/>
        <end position="54"/>
    </location>
</feature>
<dbReference type="Proteomes" id="UP000034034">
    <property type="component" value="Chromosome"/>
</dbReference>
<dbReference type="KEGG" id="sxi:SXIM_32510"/>
<keyword evidence="2" id="KW-1133">Transmembrane helix</keyword>
<evidence type="ECO:0000256" key="2">
    <source>
        <dbReference type="SAM" id="Phobius"/>
    </source>
</evidence>
<keyword evidence="4" id="KW-1185">Reference proteome</keyword>
<dbReference type="PATRIC" id="fig|408015.6.peg.3290"/>